<reference evidence="2 3" key="1">
    <citation type="journal article" date="2015" name="Genome Biol. Evol.">
        <title>Phylogenomic analyses indicate that early fungi evolved digesting cell walls of algal ancestors of land plants.</title>
        <authorList>
            <person name="Chang Y."/>
            <person name="Wang S."/>
            <person name="Sekimoto S."/>
            <person name="Aerts A.L."/>
            <person name="Choi C."/>
            <person name="Clum A."/>
            <person name="LaButti K.M."/>
            <person name="Lindquist E.A."/>
            <person name="Yee Ngan C."/>
            <person name="Ohm R.A."/>
            <person name="Salamov A.A."/>
            <person name="Grigoriev I.V."/>
            <person name="Spatafora J.W."/>
            <person name="Berbee M.L."/>
        </authorList>
    </citation>
    <scope>NUCLEOTIDE SEQUENCE [LARGE SCALE GENOMIC DNA]</scope>
    <source>
        <strain evidence="2 3">JEL478</strain>
    </source>
</reference>
<dbReference type="Proteomes" id="UP000070544">
    <property type="component" value="Unassembled WGS sequence"/>
</dbReference>
<proteinExistence type="predicted"/>
<dbReference type="EMBL" id="KQ965744">
    <property type="protein sequence ID" value="KXS17922.1"/>
    <property type="molecule type" value="Genomic_DNA"/>
</dbReference>
<evidence type="ECO:0000313" key="2">
    <source>
        <dbReference type="EMBL" id="KXS17922.1"/>
    </source>
</evidence>
<name>A0A139AMD1_GONPJ</name>
<protein>
    <submittedName>
        <fullName evidence="2">Uncharacterized protein</fullName>
    </submittedName>
</protein>
<gene>
    <name evidence="2" type="ORF">M427DRAFT_235443</name>
</gene>
<evidence type="ECO:0000256" key="1">
    <source>
        <dbReference type="SAM" id="MobiDB-lite"/>
    </source>
</evidence>
<feature type="region of interest" description="Disordered" evidence="1">
    <location>
        <begin position="163"/>
        <end position="182"/>
    </location>
</feature>
<evidence type="ECO:0000313" key="3">
    <source>
        <dbReference type="Proteomes" id="UP000070544"/>
    </source>
</evidence>
<dbReference type="AlphaFoldDB" id="A0A139AMD1"/>
<accession>A0A139AMD1</accession>
<keyword evidence="3" id="KW-1185">Reference proteome</keyword>
<organism evidence="2 3">
    <name type="scientific">Gonapodya prolifera (strain JEL478)</name>
    <name type="common">Monoblepharis prolifera</name>
    <dbReference type="NCBI Taxonomy" id="1344416"/>
    <lineage>
        <taxon>Eukaryota</taxon>
        <taxon>Fungi</taxon>
        <taxon>Fungi incertae sedis</taxon>
        <taxon>Chytridiomycota</taxon>
        <taxon>Chytridiomycota incertae sedis</taxon>
        <taxon>Monoblepharidomycetes</taxon>
        <taxon>Monoblepharidales</taxon>
        <taxon>Gonapodyaceae</taxon>
        <taxon>Gonapodya</taxon>
    </lineage>
</organism>
<feature type="compositionally biased region" description="Polar residues" evidence="1">
    <location>
        <begin position="172"/>
        <end position="182"/>
    </location>
</feature>
<sequence>MMALLSELRHIHRPRRFSLPPHLPISFFPSHTTTPRCICICMLIYKPRRRAPLPRPCRRHVHAGTSNSASLSCNQSWTPASSRRASIETCSVQWASSGTTPGWLPQMRGSRWQRMARKGSRRWTRREGWSMRRGRSGRRWREEGEMRRRKVSKLEHEVGTGWSRAAYRDETQSNGVGRGRQT</sequence>